<dbReference type="Pfam" id="PF02128">
    <property type="entry name" value="Peptidase_M36"/>
    <property type="match status" value="1"/>
</dbReference>
<comment type="subcellular location">
    <subcellularLocation>
        <location evidence="2 11">Secreted</location>
    </subcellularLocation>
</comment>
<dbReference type="SUPFAM" id="SSF55486">
    <property type="entry name" value="Metalloproteases ('zincins'), catalytic domain"/>
    <property type="match status" value="1"/>
</dbReference>
<dbReference type="HOGENOM" id="CLU_1866475_0_0_1"/>
<keyword evidence="13" id="KW-1185">Reference proteome</keyword>
<organism evidence="12 13">
    <name type="scientific">Thanatephorus cucumeris (strain AG1-IA)</name>
    <name type="common">Rice sheath blight fungus</name>
    <name type="synonym">Rhizoctonia solani</name>
    <dbReference type="NCBI Taxonomy" id="983506"/>
    <lineage>
        <taxon>Eukaryota</taxon>
        <taxon>Fungi</taxon>
        <taxon>Dikarya</taxon>
        <taxon>Basidiomycota</taxon>
        <taxon>Agaricomycotina</taxon>
        <taxon>Agaricomycetes</taxon>
        <taxon>Cantharellales</taxon>
        <taxon>Ceratobasidiaceae</taxon>
        <taxon>Rhizoctonia</taxon>
        <taxon>Rhizoctonia solani AG-1</taxon>
    </lineage>
</organism>
<evidence type="ECO:0000256" key="10">
    <source>
        <dbReference type="ARBA" id="ARBA00023145"/>
    </source>
</evidence>
<dbReference type="Gene3D" id="1.10.390.10">
    <property type="entry name" value="Neutral Protease Domain 2"/>
    <property type="match status" value="1"/>
</dbReference>
<keyword evidence="5 11" id="KW-0645">Protease</keyword>
<dbReference type="Proteomes" id="UP000011668">
    <property type="component" value="Unassembled WGS sequence"/>
</dbReference>
<protein>
    <recommendedName>
        <fullName evidence="11">Extracellular metalloproteinase</fullName>
        <ecNumber evidence="11">3.4.24.-</ecNumber>
    </recommendedName>
    <alternativeName>
        <fullName evidence="11">Fungalysin</fullName>
    </alternativeName>
</protein>
<dbReference type="GO" id="GO:0006508">
    <property type="term" value="P:proteolysis"/>
    <property type="evidence" value="ECO:0007669"/>
    <property type="project" value="UniProtKB-KW"/>
</dbReference>
<evidence type="ECO:0000256" key="5">
    <source>
        <dbReference type="ARBA" id="ARBA00022670"/>
    </source>
</evidence>
<dbReference type="GO" id="GO:0008270">
    <property type="term" value="F:zinc ion binding"/>
    <property type="evidence" value="ECO:0007669"/>
    <property type="project" value="InterPro"/>
</dbReference>
<evidence type="ECO:0000256" key="2">
    <source>
        <dbReference type="ARBA" id="ARBA00004613"/>
    </source>
</evidence>
<evidence type="ECO:0000256" key="6">
    <source>
        <dbReference type="ARBA" id="ARBA00022723"/>
    </source>
</evidence>
<reference evidence="12 13" key="1">
    <citation type="journal article" date="2013" name="Nat. Commun.">
        <title>The evolution and pathogenic mechanisms of the rice sheath blight pathogen.</title>
        <authorList>
            <person name="Zheng A."/>
            <person name="Lin R."/>
            <person name="Xu L."/>
            <person name="Qin P."/>
            <person name="Tang C."/>
            <person name="Ai P."/>
            <person name="Zhang D."/>
            <person name="Liu Y."/>
            <person name="Sun Z."/>
            <person name="Feng H."/>
            <person name="Wang Y."/>
            <person name="Chen Y."/>
            <person name="Liang X."/>
            <person name="Fu R."/>
            <person name="Li Q."/>
            <person name="Zhang J."/>
            <person name="Yu X."/>
            <person name="Xie Z."/>
            <person name="Ding L."/>
            <person name="Guan P."/>
            <person name="Tang J."/>
            <person name="Liang Y."/>
            <person name="Wang S."/>
            <person name="Deng Q."/>
            <person name="Li S."/>
            <person name="Zhu J."/>
            <person name="Wang L."/>
            <person name="Liu H."/>
            <person name="Li P."/>
        </authorList>
    </citation>
    <scope>NUCLEOTIDE SEQUENCE [LARGE SCALE GENOMIC DNA]</scope>
    <source>
        <strain evidence="13">AG-1 IA</strain>
    </source>
</reference>
<evidence type="ECO:0000313" key="13">
    <source>
        <dbReference type="Proteomes" id="UP000011668"/>
    </source>
</evidence>
<name>L8WCN4_THACA</name>
<proteinExistence type="inferred from homology"/>
<keyword evidence="10 11" id="KW-0865">Zymogen</keyword>
<dbReference type="InterPro" id="IPR001842">
    <property type="entry name" value="Peptidase_M36"/>
</dbReference>
<comment type="similarity">
    <text evidence="3 11">Belongs to the peptidase M36 family.</text>
</comment>
<dbReference type="PANTHER" id="PTHR33478:SF1">
    <property type="entry name" value="EXTRACELLULAR METALLOPROTEINASE MEP"/>
    <property type="match status" value="1"/>
</dbReference>
<evidence type="ECO:0000256" key="8">
    <source>
        <dbReference type="ARBA" id="ARBA00022833"/>
    </source>
</evidence>
<dbReference type="GO" id="GO:0005615">
    <property type="term" value="C:extracellular space"/>
    <property type="evidence" value="ECO:0007669"/>
    <property type="project" value="InterPro"/>
</dbReference>
<keyword evidence="6 11" id="KW-0479">Metal-binding</keyword>
<comment type="cofactor">
    <cofactor evidence="1 11">
        <name>Zn(2+)</name>
        <dbReference type="ChEBI" id="CHEBI:29105"/>
    </cofactor>
</comment>
<evidence type="ECO:0000256" key="11">
    <source>
        <dbReference type="RuleBase" id="RU364017"/>
    </source>
</evidence>
<comment type="caution">
    <text evidence="12">The sequence shown here is derived from an EMBL/GenBank/DDBJ whole genome shotgun (WGS) entry which is preliminary data.</text>
</comment>
<dbReference type="InterPro" id="IPR050371">
    <property type="entry name" value="Fungal_virulence_M36"/>
</dbReference>
<evidence type="ECO:0000256" key="3">
    <source>
        <dbReference type="ARBA" id="ARBA00006006"/>
    </source>
</evidence>
<dbReference type="EMBL" id="AFRT01005551">
    <property type="protein sequence ID" value="ELU35710.1"/>
    <property type="molecule type" value="Genomic_DNA"/>
</dbReference>
<keyword evidence="7 11" id="KW-0378">Hydrolase</keyword>
<keyword evidence="4 11" id="KW-0964">Secreted</keyword>
<evidence type="ECO:0000256" key="1">
    <source>
        <dbReference type="ARBA" id="ARBA00001947"/>
    </source>
</evidence>
<dbReference type="InterPro" id="IPR027268">
    <property type="entry name" value="Peptidase_M4/M1_CTD_sf"/>
</dbReference>
<gene>
    <name evidence="12" type="ORF">AG1IA_10260</name>
</gene>
<evidence type="ECO:0000256" key="9">
    <source>
        <dbReference type="ARBA" id="ARBA00023049"/>
    </source>
</evidence>
<keyword evidence="8 11" id="KW-0862">Zinc</keyword>
<dbReference type="STRING" id="983506.L8WCN4"/>
<evidence type="ECO:0000256" key="4">
    <source>
        <dbReference type="ARBA" id="ARBA00022525"/>
    </source>
</evidence>
<evidence type="ECO:0000256" key="7">
    <source>
        <dbReference type="ARBA" id="ARBA00022801"/>
    </source>
</evidence>
<dbReference type="GO" id="GO:0004222">
    <property type="term" value="F:metalloendopeptidase activity"/>
    <property type="evidence" value="ECO:0007669"/>
    <property type="project" value="InterPro"/>
</dbReference>
<sequence>MISCNVLTTEVWAEILWVVSNKLIEKHGFSDSLFPSSDPNFYRFVTLKDGMISRVPKHGNSLMLQLIVNGMKTQPCNPTFLQARDAIIAADDALTAGENKCTLWKAFASRGLGKDAKRLVDSPRPSINGFKVPPECN</sequence>
<evidence type="ECO:0000313" key="12">
    <source>
        <dbReference type="EMBL" id="ELU35710.1"/>
    </source>
</evidence>
<dbReference type="EC" id="3.4.24.-" evidence="11"/>
<dbReference type="AlphaFoldDB" id="L8WCN4"/>
<keyword evidence="9 11" id="KW-0482">Metalloprotease</keyword>
<dbReference type="OrthoDB" id="3227768at2759"/>
<accession>L8WCN4</accession>
<dbReference type="PANTHER" id="PTHR33478">
    <property type="entry name" value="EXTRACELLULAR METALLOPROTEINASE MEP"/>
    <property type="match status" value="1"/>
</dbReference>